<accession>A0A8S9PVV4</accession>
<dbReference type="AlphaFoldDB" id="A0A8S9PVV4"/>
<comment type="caution">
    <text evidence="1">The sequence shown here is derived from an EMBL/GenBank/DDBJ whole genome shotgun (WGS) entry which is preliminary data.</text>
</comment>
<dbReference type="Proteomes" id="UP000712600">
    <property type="component" value="Unassembled WGS sequence"/>
</dbReference>
<proteinExistence type="predicted"/>
<dbReference type="EMBL" id="QGKX02001347">
    <property type="protein sequence ID" value="KAF3523940.1"/>
    <property type="molecule type" value="Genomic_DNA"/>
</dbReference>
<organism evidence="1 2">
    <name type="scientific">Brassica cretica</name>
    <name type="common">Mustard</name>
    <dbReference type="NCBI Taxonomy" id="69181"/>
    <lineage>
        <taxon>Eukaryota</taxon>
        <taxon>Viridiplantae</taxon>
        <taxon>Streptophyta</taxon>
        <taxon>Embryophyta</taxon>
        <taxon>Tracheophyta</taxon>
        <taxon>Spermatophyta</taxon>
        <taxon>Magnoliopsida</taxon>
        <taxon>eudicotyledons</taxon>
        <taxon>Gunneridae</taxon>
        <taxon>Pentapetalae</taxon>
        <taxon>rosids</taxon>
        <taxon>malvids</taxon>
        <taxon>Brassicales</taxon>
        <taxon>Brassicaceae</taxon>
        <taxon>Brassiceae</taxon>
        <taxon>Brassica</taxon>
    </lineage>
</organism>
<protein>
    <submittedName>
        <fullName evidence="1">Uncharacterized protein</fullName>
    </submittedName>
</protein>
<reference evidence="1" key="1">
    <citation type="submission" date="2019-12" db="EMBL/GenBank/DDBJ databases">
        <title>Genome sequencing and annotation of Brassica cretica.</title>
        <authorList>
            <person name="Studholme D.J."/>
            <person name="Sarris P."/>
        </authorList>
    </citation>
    <scope>NUCLEOTIDE SEQUENCE</scope>
    <source>
        <strain evidence="1">PFS-109/04</strain>
        <tissue evidence="1">Leaf</tissue>
    </source>
</reference>
<evidence type="ECO:0000313" key="2">
    <source>
        <dbReference type="Proteomes" id="UP000712600"/>
    </source>
</evidence>
<sequence>MICFHETELVQQVYHIMNQDAEAGVTKFKQKGYYVRIETELMQKNESQDRLQSQSGTGCVKKQENCCHSLHKRLLFSGRVCATETVKTFGCFSSHVIERSYDIKLFEELEKHISIIASGSTLQRGCVMLGQAVVTSKKAK</sequence>
<name>A0A8S9PVV4_BRACR</name>
<gene>
    <name evidence="1" type="ORF">F2Q69_00050111</name>
</gene>
<evidence type="ECO:0000313" key="1">
    <source>
        <dbReference type="EMBL" id="KAF3523940.1"/>
    </source>
</evidence>